<dbReference type="Pfam" id="PF21702">
    <property type="entry name" value="GLGE_C"/>
    <property type="match status" value="1"/>
</dbReference>
<dbReference type="PANTHER" id="PTHR47786">
    <property type="entry name" value="ALPHA-1,4-GLUCAN:MALTOSE-1-PHOSPHATE MALTOSYLTRANSFERASE"/>
    <property type="match status" value="1"/>
</dbReference>
<evidence type="ECO:0000256" key="7">
    <source>
        <dbReference type="SAM" id="MobiDB-lite"/>
    </source>
</evidence>
<reference evidence="9 10" key="1">
    <citation type="submission" date="2016-10" db="EMBL/GenBank/DDBJ databases">
        <authorList>
            <person name="de Groot N.N."/>
        </authorList>
    </citation>
    <scope>NUCLEOTIDE SEQUENCE [LARGE SCALE GENOMIC DNA]</scope>
    <source>
        <strain evidence="9 10">GAS232</strain>
    </source>
</reference>
<feature type="domain" description="Glycosyl hydrolase family 13 catalytic" evidence="8">
    <location>
        <begin position="296"/>
        <end position="624"/>
    </location>
</feature>
<dbReference type="SUPFAM" id="SSF51011">
    <property type="entry name" value="Glycosyl hydrolase domain"/>
    <property type="match status" value="1"/>
</dbReference>
<feature type="active site" description="Nucleophile" evidence="6">
    <location>
        <position position="478"/>
    </location>
</feature>
<dbReference type="CDD" id="cd11344">
    <property type="entry name" value="AmyAc_GlgE_like"/>
    <property type="match status" value="1"/>
</dbReference>
<comment type="function">
    <text evidence="6">Maltosyltransferase that uses maltose 1-phosphate (M1P) as the sugar donor to elongate linear or branched alpha-(1-&gt;4)-glucans. Is involved in a branched alpha-glucan biosynthetic pathway from trehalose, together with TreS, Mak and GlgB.</text>
</comment>
<feature type="binding site" evidence="6">
    <location>
        <begin position="620"/>
        <end position="621"/>
    </location>
    <ligand>
        <name>alpha-maltose 1-phosphate</name>
        <dbReference type="ChEBI" id="CHEBI:63576"/>
    </ligand>
</feature>
<dbReference type="InterPro" id="IPR026585">
    <property type="entry name" value="GlgE"/>
</dbReference>
<evidence type="ECO:0000256" key="3">
    <source>
        <dbReference type="ARBA" id="ARBA00022679"/>
    </source>
</evidence>
<feature type="site" description="Transition state stabilizer" evidence="6">
    <location>
        <position position="565"/>
    </location>
</feature>
<comment type="subunit">
    <text evidence="1 6">Homodimer.</text>
</comment>
<dbReference type="InterPro" id="IPR013783">
    <property type="entry name" value="Ig-like_fold"/>
</dbReference>
<evidence type="ECO:0000259" key="8">
    <source>
        <dbReference type="SMART" id="SM00642"/>
    </source>
</evidence>
<gene>
    <name evidence="6" type="primary">glgE</name>
    <name evidence="9" type="ORF">SAMN05444167_2623</name>
</gene>
<dbReference type="InterPro" id="IPR017853">
    <property type="entry name" value="GH"/>
</dbReference>
<dbReference type="EMBL" id="LT629690">
    <property type="protein sequence ID" value="SDF52791.1"/>
    <property type="molecule type" value="Genomic_DNA"/>
</dbReference>
<dbReference type="Pfam" id="PF11896">
    <property type="entry name" value="GlgE_dom_N_S"/>
    <property type="match status" value="2"/>
</dbReference>
<evidence type="ECO:0000256" key="5">
    <source>
        <dbReference type="ARBA" id="ARBA00048735"/>
    </source>
</evidence>
<keyword evidence="4 6" id="KW-0119">Carbohydrate metabolism</keyword>
<feature type="binding site" evidence="6">
    <location>
        <position position="347"/>
    </location>
    <ligand>
        <name>alpha-maltose 1-phosphate</name>
        <dbReference type="ChEBI" id="CHEBI:63576"/>
    </ligand>
</feature>
<dbReference type="InterPro" id="IPR021828">
    <property type="entry name" value="GlgE_dom_N/S"/>
</dbReference>
<dbReference type="PANTHER" id="PTHR47786:SF2">
    <property type="entry name" value="GLYCOSYL HYDROLASE FAMILY 13 CATALYTIC DOMAIN-CONTAINING PROTEIN"/>
    <property type="match status" value="1"/>
</dbReference>
<dbReference type="Proteomes" id="UP000182427">
    <property type="component" value="Chromosome I"/>
</dbReference>
<feature type="binding site" evidence="6">
    <location>
        <position position="407"/>
    </location>
    <ligand>
        <name>alpha-maltose 1-phosphate</name>
        <dbReference type="ChEBI" id="CHEBI:63576"/>
    </ligand>
</feature>
<feature type="active site" description="Proton donor" evidence="6">
    <location>
        <position position="507"/>
    </location>
</feature>
<dbReference type="GO" id="GO:0004553">
    <property type="term" value="F:hydrolase activity, hydrolyzing O-glycosyl compounds"/>
    <property type="evidence" value="ECO:0007669"/>
    <property type="project" value="InterPro"/>
</dbReference>
<name>A0A1G7LTQ5_9BACT</name>
<keyword evidence="3 6" id="KW-0808">Transferase</keyword>
<sequence length="760" mass="86166">MDKAYKRNAGKRLIHLRHPYLKTFAGMTQRDWMQSTAFTECLQRTARRNCLKPKEGRSRVIIENVQPQVDCGRHAVKRVVGDRVVVSAAIYSDGHDHVAAKLFYRRESEDTWRTAPFMERGNDVWEAEFTADAIGPWLYTVQAWVDHFGTWVHDLHKRIDAQTTTSPAEMPGGPEQNEGGSATDENTVALEDLTATKKSSTGASTPAPSNDIALALRTGATLLDQASARARTADAQTLKGAASSLRYLAEKNANFYEFPLSNDLILLALQYPDLNFATTYSKGFPLWVDRERARFSTWYEFFPRSCGANGAHGTLRDAMALLPEVAEMGFDVVYFPPIHPIGTAFRKGRNNSIFAAPDDVGSPWAIGNRDGGHKAILRELGTFADFEQLIGTAQKLKMEIALDIAFQCAPDHPWVHDHPNWFKIRPDGSIQYAENPPKKYQDIYPINFESDDWRALWEELCSVFLFWIDKGVRIFRVDNPHTKAIPFWEWCIAEIRQTHPEVVFLAEAFTRPHVMYGLAKIGYTQSYTYFSWRTEKHELTQYMQEITTPPVSEFFRPNLWPNTPDILVEFLQEGGRAAFQQRAILAATLSASYGIYGPTYELCEHVPAKPKSEEYLDSEKYQLRTWDREDPISIAPLVTLLNRLRNAHPALQTNDSLHFHGISNDSLIAYSKRAGDDVVLTIVNLDPHQTQIGWTDLQLMELGMPLAGEFEAHDLLTGETYLWQGSYNYVSLDPEKMPAHILLLHPKHLSEHTAAESTED</sequence>
<feature type="binding site" evidence="6">
    <location>
        <position position="442"/>
    </location>
    <ligand>
        <name>alpha-maltose 1-phosphate</name>
        <dbReference type="ChEBI" id="CHEBI:63576"/>
    </ligand>
</feature>
<evidence type="ECO:0000256" key="1">
    <source>
        <dbReference type="ARBA" id="ARBA00011738"/>
    </source>
</evidence>
<dbReference type="SUPFAM" id="SSF51445">
    <property type="entry name" value="(Trans)glycosidases"/>
    <property type="match status" value="1"/>
</dbReference>
<keyword evidence="2 6" id="KW-0328">Glycosyltransferase</keyword>
<dbReference type="InterPro" id="IPR049171">
    <property type="entry name" value="GLGE_C"/>
</dbReference>
<protein>
    <recommendedName>
        <fullName evidence="6">Alpha-1,4-glucan:maltose-1-phosphate maltosyltransferase</fullName>
        <shortName evidence="6">GMPMT</shortName>
        <ecNumber evidence="6">2.4.99.16</ecNumber>
    </recommendedName>
    <alternativeName>
        <fullName evidence="6">(1-&gt;4)-alpha-D-glucan:maltose-1-phosphate alpha-D-maltosyltransferase</fullName>
    </alternativeName>
</protein>
<proteinExistence type="inferred from homology"/>
<evidence type="ECO:0000256" key="6">
    <source>
        <dbReference type="HAMAP-Rule" id="MF_02124"/>
    </source>
</evidence>
<dbReference type="SMART" id="SM00642">
    <property type="entry name" value="Aamy"/>
    <property type="match status" value="1"/>
</dbReference>
<dbReference type="Gene3D" id="2.60.40.1180">
    <property type="entry name" value="Golgi alpha-mannosidase II"/>
    <property type="match status" value="1"/>
</dbReference>
<feature type="region of interest" description="Disordered" evidence="7">
    <location>
        <begin position="163"/>
        <end position="183"/>
    </location>
</feature>
<comment type="similarity">
    <text evidence="6">Belongs to the glycosyl hydrolase 13 family. GlgE subfamily.</text>
</comment>
<feature type="binding site" evidence="6">
    <location>
        <position position="479"/>
    </location>
    <ligand>
        <name>alpha-maltose 1-phosphate</name>
        <dbReference type="ChEBI" id="CHEBI:63576"/>
    </ligand>
</feature>
<comment type="catalytic activity">
    <reaction evidence="5 6">
        <text>alpha-maltose 1-phosphate + [(1-&gt;4)-alpha-D-glucosyl](n) = [(1-&gt;4)-alpha-D-glucosyl](n+2) + phosphate</text>
        <dbReference type="Rhea" id="RHEA:42692"/>
        <dbReference type="Rhea" id="RHEA-COMP:9584"/>
        <dbReference type="Rhea" id="RHEA-COMP:10183"/>
        <dbReference type="ChEBI" id="CHEBI:15444"/>
        <dbReference type="ChEBI" id="CHEBI:43474"/>
        <dbReference type="ChEBI" id="CHEBI:63576"/>
        <dbReference type="EC" id="2.4.99.16"/>
    </reaction>
</comment>
<dbReference type="Gene3D" id="2.60.40.10">
    <property type="entry name" value="Immunoglobulins"/>
    <property type="match status" value="1"/>
</dbReference>
<dbReference type="InterPro" id="IPR013780">
    <property type="entry name" value="Glyco_hydro_b"/>
</dbReference>
<dbReference type="HAMAP" id="MF_02124">
    <property type="entry name" value="GlgE"/>
    <property type="match status" value="1"/>
</dbReference>
<dbReference type="InterPro" id="IPR006047">
    <property type="entry name" value="GH13_cat_dom"/>
</dbReference>
<evidence type="ECO:0000256" key="2">
    <source>
        <dbReference type="ARBA" id="ARBA00022676"/>
    </source>
</evidence>
<dbReference type="AlphaFoldDB" id="A0A1G7LTQ5"/>
<keyword evidence="10" id="KW-1185">Reference proteome</keyword>
<dbReference type="GO" id="GO:0030979">
    <property type="term" value="P:alpha-glucan biosynthetic process"/>
    <property type="evidence" value="ECO:0007669"/>
    <property type="project" value="UniProtKB-UniRule"/>
</dbReference>
<organism evidence="9 10">
    <name type="scientific">Terriglobus roseus</name>
    <dbReference type="NCBI Taxonomy" id="392734"/>
    <lineage>
        <taxon>Bacteria</taxon>
        <taxon>Pseudomonadati</taxon>
        <taxon>Acidobacteriota</taxon>
        <taxon>Terriglobia</taxon>
        <taxon>Terriglobales</taxon>
        <taxon>Acidobacteriaceae</taxon>
        <taxon>Terriglobus</taxon>
    </lineage>
</organism>
<dbReference type="Gene3D" id="3.20.20.80">
    <property type="entry name" value="Glycosidases"/>
    <property type="match status" value="1"/>
</dbReference>
<dbReference type="GO" id="GO:0016758">
    <property type="term" value="F:hexosyltransferase activity"/>
    <property type="evidence" value="ECO:0007669"/>
    <property type="project" value="UniProtKB-UniRule"/>
</dbReference>
<evidence type="ECO:0000256" key="4">
    <source>
        <dbReference type="ARBA" id="ARBA00023277"/>
    </source>
</evidence>
<dbReference type="EC" id="2.4.99.16" evidence="6"/>
<evidence type="ECO:0000313" key="9">
    <source>
        <dbReference type="EMBL" id="SDF52791.1"/>
    </source>
</evidence>
<accession>A0A1G7LTQ5</accession>
<evidence type="ECO:0000313" key="10">
    <source>
        <dbReference type="Proteomes" id="UP000182427"/>
    </source>
</evidence>